<dbReference type="Gene3D" id="3.40.960.10">
    <property type="entry name" value="VSR Endonuclease"/>
    <property type="match status" value="1"/>
</dbReference>
<feature type="domain" description="DUF559" evidence="2">
    <location>
        <begin position="6"/>
        <end position="112"/>
    </location>
</feature>
<dbReference type="STRING" id="1156935.QWE_13313"/>
<evidence type="ECO:0000313" key="4">
    <source>
        <dbReference type="Proteomes" id="UP000007123"/>
    </source>
</evidence>
<dbReference type="InterPro" id="IPR007569">
    <property type="entry name" value="DUF559"/>
</dbReference>
<gene>
    <name evidence="3" type="ORF">QWE_13313</name>
</gene>
<dbReference type="CDD" id="cd01038">
    <property type="entry name" value="Endonuclease_DUF559"/>
    <property type="match status" value="1"/>
</dbReference>
<name>K2Q268_9HYPH</name>
<dbReference type="PANTHER" id="PTHR38590">
    <property type="entry name" value="BLL0828 PROTEIN"/>
    <property type="match status" value="1"/>
</dbReference>
<feature type="region of interest" description="Disordered" evidence="1">
    <location>
        <begin position="147"/>
        <end position="171"/>
    </location>
</feature>
<comment type="caution">
    <text evidence="3">The sequence shown here is derived from an EMBL/GenBank/DDBJ whole genome shotgun (WGS) entry which is preliminary data.</text>
</comment>
<evidence type="ECO:0000259" key="2">
    <source>
        <dbReference type="Pfam" id="PF04480"/>
    </source>
</evidence>
<dbReference type="Proteomes" id="UP000007123">
    <property type="component" value="Unassembled WGS sequence"/>
</dbReference>
<keyword evidence="4" id="KW-1185">Reference proteome</keyword>
<evidence type="ECO:0000256" key="1">
    <source>
        <dbReference type="SAM" id="MobiDB-lite"/>
    </source>
</evidence>
<dbReference type="OrthoDB" id="9798754at2"/>
<dbReference type="AlphaFoldDB" id="K2Q268"/>
<reference evidence="3 4" key="1">
    <citation type="journal article" date="2012" name="J. Bacteriol.">
        <title>Draft Genome Sequence of Agrobacterium albertimagni Strain AOL15.</title>
        <authorList>
            <person name="Trimble W.L."/>
            <person name="Phung le T."/>
            <person name="Meyer F."/>
            <person name="Gilbert J.A."/>
            <person name="Silver S."/>
        </authorList>
    </citation>
    <scope>NUCLEOTIDE SEQUENCE [LARGE SCALE GENOMIC DNA]</scope>
    <source>
        <strain evidence="3 4">AOL15</strain>
    </source>
</reference>
<dbReference type="PATRIC" id="fig|1156935.5.peg.2694"/>
<protein>
    <recommendedName>
        <fullName evidence="2">DUF559 domain-containing protein</fullName>
    </recommendedName>
</protein>
<dbReference type="Pfam" id="PF04480">
    <property type="entry name" value="DUF559"/>
    <property type="match status" value="1"/>
</dbReference>
<dbReference type="InterPro" id="IPR047216">
    <property type="entry name" value="Endonuclease_DUF559_bact"/>
</dbReference>
<dbReference type="eggNOG" id="COG2852">
    <property type="taxonomic scope" value="Bacteria"/>
</dbReference>
<sequence>MDRIRRSNARRLRSATTDAERKLWRHLWRIPIDGSHFRRQVPIGPYFADFACHQIGLVIELDGSQHATDEGLDRDAARTAFLEAQGYKVIRFWNAEVLTELEAVLNTIYAAVREREVFFEVHPESGSPRRKLVKSVALTKRIGLENLSESLAGDHPTPELRSDPPPQGEGV</sequence>
<dbReference type="InterPro" id="IPR011335">
    <property type="entry name" value="Restrct_endonuc-II-like"/>
</dbReference>
<dbReference type="PANTHER" id="PTHR38590:SF1">
    <property type="entry name" value="BLL0828 PROTEIN"/>
    <property type="match status" value="1"/>
</dbReference>
<dbReference type="SUPFAM" id="SSF52980">
    <property type="entry name" value="Restriction endonuclease-like"/>
    <property type="match status" value="1"/>
</dbReference>
<dbReference type="EMBL" id="ALJF01000010">
    <property type="protein sequence ID" value="EKF59235.1"/>
    <property type="molecule type" value="Genomic_DNA"/>
</dbReference>
<accession>K2Q268</accession>
<organism evidence="3 4">
    <name type="scientific">Agrobacterium albertimagni AOL15</name>
    <dbReference type="NCBI Taxonomy" id="1156935"/>
    <lineage>
        <taxon>Bacteria</taxon>
        <taxon>Pseudomonadati</taxon>
        <taxon>Pseudomonadota</taxon>
        <taxon>Alphaproteobacteria</taxon>
        <taxon>Hyphomicrobiales</taxon>
        <taxon>Rhizobiaceae</taxon>
        <taxon>Rhizobium/Agrobacterium group</taxon>
        <taxon>Agrobacterium</taxon>
    </lineage>
</organism>
<proteinExistence type="predicted"/>
<evidence type="ECO:0000313" key="3">
    <source>
        <dbReference type="EMBL" id="EKF59235.1"/>
    </source>
</evidence>